<proteinExistence type="predicted"/>
<organism evidence="2">
    <name type="scientific">marine sediment metagenome</name>
    <dbReference type="NCBI Taxonomy" id="412755"/>
    <lineage>
        <taxon>unclassified sequences</taxon>
        <taxon>metagenomes</taxon>
        <taxon>ecological metagenomes</taxon>
    </lineage>
</organism>
<sequence>MNQKKDVKLSQNDFEGNNLESGVGFALLGTNDDLPEASCKETEENEEAKIEKDKKDDQE</sequence>
<evidence type="ECO:0000313" key="2">
    <source>
        <dbReference type="EMBL" id="GAH00250.1"/>
    </source>
</evidence>
<reference evidence="2" key="1">
    <citation type="journal article" date="2014" name="Front. Microbiol.">
        <title>High frequency of phylogenetically diverse reductive dehalogenase-homologous genes in deep subseafloor sedimentary metagenomes.</title>
        <authorList>
            <person name="Kawai M."/>
            <person name="Futagami T."/>
            <person name="Toyoda A."/>
            <person name="Takaki Y."/>
            <person name="Nishi S."/>
            <person name="Hori S."/>
            <person name="Arai W."/>
            <person name="Tsubouchi T."/>
            <person name="Morono Y."/>
            <person name="Uchiyama I."/>
            <person name="Ito T."/>
            <person name="Fujiyama A."/>
            <person name="Inagaki F."/>
            <person name="Takami H."/>
        </authorList>
    </citation>
    <scope>NUCLEOTIDE SEQUENCE</scope>
    <source>
        <strain evidence="2">Expedition CK06-06</strain>
    </source>
</reference>
<name>X1CVX2_9ZZZZ</name>
<gene>
    <name evidence="2" type="ORF">S01H4_43607</name>
</gene>
<feature type="compositionally biased region" description="Basic and acidic residues" evidence="1">
    <location>
        <begin position="38"/>
        <end position="59"/>
    </location>
</feature>
<feature type="region of interest" description="Disordered" evidence="1">
    <location>
        <begin position="26"/>
        <end position="59"/>
    </location>
</feature>
<accession>X1CVX2</accession>
<dbReference type="EMBL" id="BART01024072">
    <property type="protein sequence ID" value="GAH00250.1"/>
    <property type="molecule type" value="Genomic_DNA"/>
</dbReference>
<evidence type="ECO:0000256" key="1">
    <source>
        <dbReference type="SAM" id="MobiDB-lite"/>
    </source>
</evidence>
<protein>
    <submittedName>
        <fullName evidence="2">Uncharacterized protein</fullName>
    </submittedName>
</protein>
<comment type="caution">
    <text evidence="2">The sequence shown here is derived from an EMBL/GenBank/DDBJ whole genome shotgun (WGS) entry which is preliminary data.</text>
</comment>
<dbReference type="AlphaFoldDB" id="X1CVX2"/>